<keyword evidence="9" id="KW-0521">NADP</keyword>
<dbReference type="InterPro" id="IPR013154">
    <property type="entry name" value="ADH-like_N"/>
</dbReference>
<organism evidence="14 15">
    <name type="scientific">Brassica rapa subsp. trilocularis</name>
    <dbReference type="NCBI Taxonomy" id="1813537"/>
    <lineage>
        <taxon>Eukaryota</taxon>
        <taxon>Viridiplantae</taxon>
        <taxon>Streptophyta</taxon>
        <taxon>Embryophyta</taxon>
        <taxon>Tracheophyta</taxon>
        <taxon>Spermatophyta</taxon>
        <taxon>Magnoliopsida</taxon>
        <taxon>eudicotyledons</taxon>
        <taxon>Gunneridae</taxon>
        <taxon>Pentapetalae</taxon>
        <taxon>rosids</taxon>
        <taxon>malvids</taxon>
        <taxon>Brassicales</taxon>
        <taxon>Brassicaceae</taxon>
        <taxon>Brassiceae</taxon>
        <taxon>Brassica</taxon>
    </lineage>
</organism>
<dbReference type="CDD" id="cd11010">
    <property type="entry name" value="S1-P1_nuclease"/>
    <property type="match status" value="1"/>
</dbReference>
<evidence type="ECO:0000256" key="2">
    <source>
        <dbReference type="ARBA" id="ARBA00009547"/>
    </source>
</evidence>
<dbReference type="SUPFAM" id="SSF50129">
    <property type="entry name" value="GroES-like"/>
    <property type="match status" value="1"/>
</dbReference>
<name>A0ABQ7NRV5_BRACM</name>
<dbReference type="Gene3D" id="3.90.180.10">
    <property type="entry name" value="Medium-chain alcohol dehydrogenases, catalytic domain"/>
    <property type="match status" value="1"/>
</dbReference>
<dbReference type="InterPro" id="IPR020843">
    <property type="entry name" value="ER"/>
</dbReference>
<keyword evidence="8" id="KW-0378">Hydrolase</keyword>
<evidence type="ECO:0000313" key="14">
    <source>
        <dbReference type="EMBL" id="KAG5413596.1"/>
    </source>
</evidence>
<dbReference type="SUPFAM" id="SSF48537">
    <property type="entry name" value="Phospholipase C/P1 nuclease"/>
    <property type="match status" value="1"/>
</dbReference>
<evidence type="ECO:0000256" key="11">
    <source>
        <dbReference type="ARBA" id="ARBA00023157"/>
    </source>
</evidence>
<evidence type="ECO:0000256" key="10">
    <source>
        <dbReference type="ARBA" id="ARBA00023002"/>
    </source>
</evidence>
<dbReference type="EC" id="3.1.30.1" evidence="4"/>
<feature type="domain" description="Enoyl reductase (ER)" evidence="13">
    <location>
        <begin position="10"/>
        <end position="319"/>
    </location>
</feature>
<dbReference type="SMART" id="SM00829">
    <property type="entry name" value="PKS_ER"/>
    <property type="match status" value="1"/>
</dbReference>
<dbReference type="Gene3D" id="3.40.50.720">
    <property type="entry name" value="NAD(P)-binding Rossmann-like Domain"/>
    <property type="match status" value="1"/>
</dbReference>
<dbReference type="EMBL" id="JADBGQ010000001">
    <property type="protein sequence ID" value="KAG5413596.1"/>
    <property type="molecule type" value="Genomic_DNA"/>
</dbReference>
<evidence type="ECO:0000256" key="1">
    <source>
        <dbReference type="ARBA" id="ARBA00000245"/>
    </source>
</evidence>
<evidence type="ECO:0000313" key="15">
    <source>
        <dbReference type="Proteomes" id="UP000823674"/>
    </source>
</evidence>
<dbReference type="PANTHER" id="PTHR48106">
    <property type="entry name" value="QUINONE OXIDOREDUCTASE PIG3-RELATED"/>
    <property type="match status" value="1"/>
</dbReference>
<evidence type="ECO:0000256" key="6">
    <source>
        <dbReference type="ARBA" id="ARBA00022723"/>
    </source>
</evidence>
<dbReference type="Proteomes" id="UP000823674">
    <property type="component" value="Chromosome A01"/>
</dbReference>
<dbReference type="PANTHER" id="PTHR48106:SF8">
    <property type="entry name" value="OS02G0805600 PROTEIN"/>
    <property type="match status" value="1"/>
</dbReference>
<dbReference type="InterPro" id="IPR013149">
    <property type="entry name" value="ADH-like_C"/>
</dbReference>
<dbReference type="CDD" id="cd05276">
    <property type="entry name" value="p53_inducible_oxidoreductase"/>
    <property type="match status" value="1"/>
</dbReference>
<dbReference type="SUPFAM" id="SSF51735">
    <property type="entry name" value="NAD(P)-binding Rossmann-fold domains"/>
    <property type="match status" value="1"/>
</dbReference>
<dbReference type="InterPro" id="IPR014189">
    <property type="entry name" value="Quinone_OxRdtase_PIG3"/>
</dbReference>
<proteinExistence type="inferred from homology"/>
<dbReference type="InterPro" id="IPR003154">
    <property type="entry name" value="S1/P1nuclease"/>
</dbReference>
<keyword evidence="6" id="KW-0479">Metal-binding</keyword>
<dbReference type="Pfam" id="PF00107">
    <property type="entry name" value="ADH_zinc_N"/>
    <property type="match status" value="1"/>
</dbReference>
<dbReference type="Pfam" id="PF08240">
    <property type="entry name" value="ADH_N"/>
    <property type="match status" value="1"/>
</dbReference>
<comment type="caution">
    <text evidence="14">The sequence shown here is derived from an EMBL/GenBank/DDBJ whole genome shotgun (WGS) entry which is preliminary data.</text>
</comment>
<keyword evidence="12" id="KW-0325">Glycoprotein</keyword>
<reference evidence="14 15" key="1">
    <citation type="submission" date="2021-03" db="EMBL/GenBank/DDBJ databases">
        <authorList>
            <person name="King G.J."/>
            <person name="Bancroft I."/>
            <person name="Baten A."/>
            <person name="Bloomfield J."/>
            <person name="Borpatragohain P."/>
            <person name="He Z."/>
            <person name="Irish N."/>
            <person name="Irwin J."/>
            <person name="Liu K."/>
            <person name="Mauleon R.P."/>
            <person name="Moore J."/>
            <person name="Morris R."/>
            <person name="Ostergaard L."/>
            <person name="Wang B."/>
            <person name="Wells R."/>
        </authorList>
    </citation>
    <scope>NUCLEOTIDE SEQUENCE [LARGE SCALE GENOMIC DNA]</scope>
    <source>
        <strain evidence="14">R-o-18</strain>
        <tissue evidence="14">Leaf</tissue>
    </source>
</reference>
<evidence type="ECO:0000256" key="12">
    <source>
        <dbReference type="ARBA" id="ARBA00023180"/>
    </source>
</evidence>
<evidence type="ECO:0000256" key="7">
    <source>
        <dbReference type="ARBA" id="ARBA00022759"/>
    </source>
</evidence>
<evidence type="ECO:0000256" key="3">
    <source>
        <dbReference type="ARBA" id="ARBA00011245"/>
    </source>
</evidence>
<dbReference type="InterPro" id="IPR036291">
    <property type="entry name" value="NAD(P)-bd_dom_sf"/>
</dbReference>
<evidence type="ECO:0000256" key="8">
    <source>
        <dbReference type="ARBA" id="ARBA00022801"/>
    </source>
</evidence>
<comment type="subunit">
    <text evidence="3">Monomer.</text>
</comment>
<keyword evidence="10" id="KW-0560">Oxidoreductase</keyword>
<comment type="catalytic activity">
    <reaction evidence="1">
        <text>Endonucleolytic cleavage to 5'-phosphomononucleotide and 5'-phosphooligonucleotide end-products.</text>
        <dbReference type="EC" id="3.1.30.1"/>
    </reaction>
</comment>
<comment type="similarity">
    <text evidence="2">Belongs to the nuclease type I family.</text>
</comment>
<evidence type="ECO:0000259" key="13">
    <source>
        <dbReference type="SMART" id="SM00829"/>
    </source>
</evidence>
<dbReference type="InterPro" id="IPR008947">
    <property type="entry name" value="PLipase_C/P1_nuclease_dom_sf"/>
</dbReference>
<dbReference type="InterPro" id="IPR011032">
    <property type="entry name" value="GroES-like_sf"/>
</dbReference>
<accession>A0ABQ7NRV5</accession>
<evidence type="ECO:0000256" key="9">
    <source>
        <dbReference type="ARBA" id="ARBA00022857"/>
    </source>
</evidence>
<keyword evidence="11" id="KW-1015">Disulfide bond</keyword>
<dbReference type="Pfam" id="PF02265">
    <property type="entry name" value="S1-P1_nuclease"/>
    <property type="match status" value="1"/>
</dbReference>
<sequence>MKAIVISEPGAPEVLQLREVEDPQVKDDEVLIRVHATALNRADTLQRLGSYSPPPGSSPYPGLECSGTVESVGNSVSRWKVGDQMCALLSGGGYAEKVAVPVGQILPVPAGISLKDAAAFPEVACTVWSTVFMMGRLSPAESFLVHGGSSGIGTFAIQMAKHQGVRVFVTAGNEEKLAACKELGADVCINYKTEDFVARVKAETDGKGVDVILDCIGAPYLQKNLDILNFDGRLCIIGLMGGANAEIKLSSLLPKRLTVLGAALRPRSKENKAVVVAEVEKIVWPAIEAGKVKPVIYKYLPLSQAAEAHSLMESSSHIVRRAAESILEEQDQNFVKYEFVAATMVNESTRAYTAHPRSFVLGQRRPLHRLQNSRGSQMFVSANKKKRRYLLLISDSDNNIFSNALKSYFEEETVAAVKKLLPESAQGDLASVCSWPDEIKHHWQWRWTSPLHYVDTPDYRCNYEYCRDCHDTHKHQDRCVTGAIFNYTTQLMSGSDNSRRIVHYNLTEALMFLSHYIGDVHQPLHVGFLGDEGGNTITVRWYRRKTNLHHVWDNMIIESALKTYYNKSIPLMIQALQANLTHGWSNDVPSWESCQLNQTACPNSYASESISLACKYAYRNATPGTTLGDEYFLSRLPIVEKRLAQGGIRLAATLNRIFSSKPKLAGA</sequence>
<evidence type="ECO:0000256" key="4">
    <source>
        <dbReference type="ARBA" id="ARBA00012562"/>
    </source>
</evidence>
<keyword evidence="5" id="KW-0540">Nuclease</keyword>
<keyword evidence="7" id="KW-0255">Endonuclease</keyword>
<evidence type="ECO:0000256" key="5">
    <source>
        <dbReference type="ARBA" id="ARBA00022722"/>
    </source>
</evidence>
<gene>
    <name evidence="14" type="primary">A01p013690.1_BraROA</name>
    <name evidence="14" type="ORF">IGI04_001163</name>
</gene>
<keyword evidence="15" id="KW-1185">Reference proteome</keyword>
<dbReference type="NCBIfam" id="TIGR02824">
    <property type="entry name" value="quinone_pig3"/>
    <property type="match status" value="1"/>
</dbReference>
<dbReference type="Gene3D" id="1.10.575.10">
    <property type="entry name" value="P1 Nuclease"/>
    <property type="match status" value="1"/>
</dbReference>
<protein>
    <recommendedName>
        <fullName evidence="4">Aspergillus nuclease S1</fullName>
        <ecNumber evidence="4">3.1.30.1</ecNumber>
    </recommendedName>
</protein>